<dbReference type="InterPro" id="IPR036875">
    <property type="entry name" value="Znf_CCHC_sf"/>
</dbReference>
<evidence type="ECO:0000259" key="3">
    <source>
        <dbReference type="PROSITE" id="PS50158"/>
    </source>
</evidence>
<comment type="caution">
    <text evidence="4">The sequence shown here is derived from an EMBL/GenBank/DDBJ whole genome shotgun (WGS) entry which is preliminary data.</text>
</comment>
<feature type="region of interest" description="Disordered" evidence="2">
    <location>
        <begin position="399"/>
        <end position="449"/>
    </location>
</feature>
<feature type="compositionally biased region" description="Polar residues" evidence="2">
    <location>
        <begin position="411"/>
        <end position="429"/>
    </location>
</feature>
<keyword evidence="1" id="KW-0863">Zinc-finger</keyword>
<proteinExistence type="predicted"/>
<reference evidence="4 5" key="1">
    <citation type="journal article" date="2020" name="bioRxiv">
        <title>Sequence and annotation of 42 cannabis genomes reveals extensive copy number variation in cannabinoid synthesis and pathogen resistance genes.</title>
        <authorList>
            <person name="Mckernan K.J."/>
            <person name="Helbert Y."/>
            <person name="Kane L.T."/>
            <person name="Ebling H."/>
            <person name="Zhang L."/>
            <person name="Liu B."/>
            <person name="Eaton Z."/>
            <person name="Mclaughlin S."/>
            <person name="Kingan S."/>
            <person name="Baybayan P."/>
            <person name="Concepcion G."/>
            <person name="Jordan M."/>
            <person name="Riva A."/>
            <person name="Barbazuk W."/>
            <person name="Harkins T."/>
        </authorList>
    </citation>
    <scope>NUCLEOTIDE SEQUENCE [LARGE SCALE GENOMIC DNA]</scope>
    <source>
        <strain evidence="5">cv. Jamaican Lion 4</strain>
        <tissue evidence="4">Leaf</tissue>
    </source>
</reference>
<feature type="region of interest" description="Disordered" evidence="2">
    <location>
        <begin position="326"/>
        <end position="371"/>
    </location>
</feature>
<evidence type="ECO:0000256" key="2">
    <source>
        <dbReference type="SAM" id="MobiDB-lite"/>
    </source>
</evidence>
<dbReference type="PANTHER" id="PTHR48435">
    <property type="entry name" value="POLYPROTEIN"/>
    <property type="match status" value="1"/>
</dbReference>
<dbReference type="GO" id="GO:0003676">
    <property type="term" value="F:nucleic acid binding"/>
    <property type="evidence" value="ECO:0007669"/>
    <property type="project" value="InterPro"/>
</dbReference>
<dbReference type="GO" id="GO:0008270">
    <property type="term" value="F:zinc ion binding"/>
    <property type="evidence" value="ECO:0007669"/>
    <property type="project" value="UniProtKB-KW"/>
</dbReference>
<evidence type="ECO:0000313" key="5">
    <source>
        <dbReference type="Proteomes" id="UP000525078"/>
    </source>
</evidence>
<dbReference type="Pfam" id="PF00098">
    <property type="entry name" value="zf-CCHC"/>
    <property type="match status" value="1"/>
</dbReference>
<accession>A0A7J6F5P2</accession>
<evidence type="ECO:0000313" key="4">
    <source>
        <dbReference type="EMBL" id="KAF4365975.1"/>
    </source>
</evidence>
<dbReference type="SMART" id="SM00343">
    <property type="entry name" value="ZnF_C2HC"/>
    <property type="match status" value="1"/>
</dbReference>
<keyword evidence="1" id="KW-0862">Zinc</keyword>
<evidence type="ECO:0000256" key="1">
    <source>
        <dbReference type="PROSITE-ProRule" id="PRU00047"/>
    </source>
</evidence>
<organism evidence="4 5">
    <name type="scientific">Cannabis sativa</name>
    <name type="common">Hemp</name>
    <name type="synonym">Marijuana</name>
    <dbReference type="NCBI Taxonomy" id="3483"/>
    <lineage>
        <taxon>Eukaryota</taxon>
        <taxon>Viridiplantae</taxon>
        <taxon>Streptophyta</taxon>
        <taxon>Embryophyta</taxon>
        <taxon>Tracheophyta</taxon>
        <taxon>Spermatophyta</taxon>
        <taxon>Magnoliopsida</taxon>
        <taxon>eudicotyledons</taxon>
        <taxon>Gunneridae</taxon>
        <taxon>Pentapetalae</taxon>
        <taxon>rosids</taxon>
        <taxon>fabids</taxon>
        <taxon>Rosales</taxon>
        <taxon>Cannabaceae</taxon>
        <taxon>Cannabis</taxon>
    </lineage>
</organism>
<dbReference type="SUPFAM" id="SSF57756">
    <property type="entry name" value="Retrovirus zinc finger-like domains"/>
    <property type="match status" value="1"/>
</dbReference>
<dbReference type="AlphaFoldDB" id="A0A7J6F5P2"/>
<dbReference type="InterPro" id="IPR001878">
    <property type="entry name" value="Znf_CCHC"/>
</dbReference>
<sequence length="449" mass="50546">MNCFGSFSDRKDAHGGEFIRLSRRSESSCEETEKGDVGEVFGMVENCHGTDGVFAPKSVVFPPKSVDGGPVGRLPGVGRGEGSSSFTLDDIPPSKWRERFQEFQAWLSLETQKPQAQTGTILLNFEFMKQSKKLGKVCSRRDLLIKCPSESSCSCKTPKKKTKFKTFKFSKHKGRKIKFLRKKRDFRKKSDRCFVCGKKGHYAKQCPKGKTVKLISHIQQTTGMSLKENDIESIFSTDDEFNSDSLCAFEQWSDSDTPECYQMSTIHTMQPSPVLTVRVLPTKYAKPIKVAGFFDTGASYTIMNPDILPKEYWKKEKQYFHAANGETLADSPPRTTTTSNSTITISICPPSYPPRTSHPKPNHHLHEPTTQSTITVKIRSFITITAAIFPQFENPAARFHSAHQHLRPSPRSCNITRPSEQPPNSTSSHLFHPYMPTTNHHLHKTSTTS</sequence>
<dbReference type="EMBL" id="JAATIP010000155">
    <property type="protein sequence ID" value="KAF4365975.1"/>
    <property type="molecule type" value="Genomic_DNA"/>
</dbReference>
<dbReference type="PANTHER" id="PTHR48435:SF1">
    <property type="entry name" value="POLYPROTEIN"/>
    <property type="match status" value="1"/>
</dbReference>
<gene>
    <name evidence="4" type="ORF">F8388_019219</name>
</gene>
<name>A0A7J6F5P2_CANSA</name>
<feature type="domain" description="CCHC-type" evidence="3">
    <location>
        <begin position="192"/>
        <end position="208"/>
    </location>
</feature>
<feature type="compositionally biased region" description="Basic residues" evidence="2">
    <location>
        <begin position="440"/>
        <end position="449"/>
    </location>
</feature>
<keyword evidence="1" id="KW-0479">Metal-binding</keyword>
<feature type="compositionally biased region" description="Low complexity" evidence="2">
    <location>
        <begin position="331"/>
        <end position="349"/>
    </location>
</feature>
<dbReference type="InterPro" id="IPR053098">
    <property type="entry name" value="Petuviruses_polyprotein"/>
</dbReference>
<dbReference type="PROSITE" id="PS50158">
    <property type="entry name" value="ZF_CCHC"/>
    <property type="match status" value="1"/>
</dbReference>
<dbReference type="Proteomes" id="UP000525078">
    <property type="component" value="Unassembled WGS sequence"/>
</dbReference>
<dbReference type="Gene3D" id="4.10.60.10">
    <property type="entry name" value="Zinc finger, CCHC-type"/>
    <property type="match status" value="1"/>
</dbReference>
<protein>
    <recommendedName>
        <fullName evidence="3">CCHC-type domain-containing protein</fullName>
    </recommendedName>
</protein>